<dbReference type="Gene3D" id="3.40.50.200">
    <property type="entry name" value="Peptidase S8/S53 domain"/>
    <property type="match status" value="1"/>
</dbReference>
<evidence type="ECO:0000256" key="2">
    <source>
        <dbReference type="ARBA" id="ARBA00022670"/>
    </source>
</evidence>
<dbReference type="InterPro" id="IPR023828">
    <property type="entry name" value="Peptidase_S8_Ser-AS"/>
</dbReference>
<evidence type="ECO:0000256" key="4">
    <source>
        <dbReference type="ARBA" id="ARBA00022825"/>
    </source>
</evidence>
<dbReference type="PROSITE" id="PS00136">
    <property type="entry name" value="SUBTILASE_ASP"/>
    <property type="match status" value="1"/>
</dbReference>
<feature type="active site" description="Charge relay system" evidence="5">
    <location>
        <position position="165"/>
    </location>
</feature>
<dbReference type="AlphaFoldDB" id="A0A8H7EU50"/>
<dbReference type="InterPro" id="IPR015500">
    <property type="entry name" value="Peptidase_S8_subtilisin-rel"/>
</dbReference>
<dbReference type="InterPro" id="IPR022398">
    <property type="entry name" value="Peptidase_S8_His-AS"/>
</dbReference>
<dbReference type="Proteomes" id="UP000605846">
    <property type="component" value="Unassembled WGS sequence"/>
</dbReference>
<protein>
    <submittedName>
        <fullName evidence="9">Subtilisin-like serine protease</fullName>
    </submittedName>
</protein>
<dbReference type="InterPro" id="IPR000209">
    <property type="entry name" value="Peptidase_S8/S53_dom"/>
</dbReference>
<dbReference type="PROSITE" id="PS00137">
    <property type="entry name" value="SUBTILASE_HIS"/>
    <property type="match status" value="1"/>
</dbReference>
<reference evidence="9" key="1">
    <citation type="submission" date="2020-01" db="EMBL/GenBank/DDBJ databases">
        <title>Genome Sequencing of Three Apophysomyces-Like Fungal Strains Confirms a Novel Fungal Genus in the Mucoromycota with divergent Burkholderia-like Endosymbiotic Bacteria.</title>
        <authorList>
            <person name="Stajich J.E."/>
            <person name="Macias A.M."/>
            <person name="Carter-House D."/>
            <person name="Lovett B."/>
            <person name="Kasson L.R."/>
            <person name="Berry K."/>
            <person name="Grigoriev I."/>
            <person name="Chang Y."/>
            <person name="Spatafora J."/>
            <person name="Kasson M.T."/>
        </authorList>
    </citation>
    <scope>NUCLEOTIDE SEQUENCE</scope>
    <source>
        <strain evidence="9">NRRL A-21654</strain>
    </source>
</reference>
<keyword evidence="10" id="KW-1185">Reference proteome</keyword>
<dbReference type="GO" id="GO:0004252">
    <property type="term" value="F:serine-type endopeptidase activity"/>
    <property type="evidence" value="ECO:0007669"/>
    <property type="project" value="UniProtKB-UniRule"/>
</dbReference>
<feature type="chain" id="PRO_5034001064" evidence="7">
    <location>
        <begin position="20"/>
        <end position="408"/>
    </location>
</feature>
<dbReference type="InterPro" id="IPR034193">
    <property type="entry name" value="PCSK9_ProteinaseK-like"/>
</dbReference>
<keyword evidence="4 5" id="KW-0720">Serine protease</keyword>
<dbReference type="CDD" id="cd04077">
    <property type="entry name" value="Peptidases_S8_PCSK9_ProteinaseK_like"/>
    <property type="match status" value="1"/>
</dbReference>
<keyword evidence="7" id="KW-0732">Signal</keyword>
<evidence type="ECO:0000256" key="7">
    <source>
        <dbReference type="SAM" id="SignalP"/>
    </source>
</evidence>
<dbReference type="InterPro" id="IPR050131">
    <property type="entry name" value="Peptidase_S8_subtilisin-like"/>
</dbReference>
<dbReference type="PANTHER" id="PTHR43806">
    <property type="entry name" value="PEPTIDASE S8"/>
    <property type="match status" value="1"/>
</dbReference>
<feature type="active site" description="Charge relay system" evidence="5">
    <location>
        <position position="351"/>
    </location>
</feature>
<dbReference type="InterPro" id="IPR023827">
    <property type="entry name" value="Peptidase_S8_Asp-AS"/>
</dbReference>
<feature type="domain" description="Peptidase S8/S53" evidence="8">
    <location>
        <begin position="156"/>
        <end position="385"/>
    </location>
</feature>
<sequence length="408" mass="43712">MKLSATLFIGILFDIGVYAAPTHLIKFKGPIDGDTAHRLIFARHREFQLAMNKGDPTMVTTQALEQANQQLGLDYIKIDSDFMAVTGEFPDAQFISYLEKQPYVDYVEPNQIYTAAVVLPRSEALKVAVAPNWGLARIRQRKAGSYERYTFNDSAGSGIDVYVLDTGVYVEHNDFEGRAEISANFVRNEDERDHAGHGTHVAGKIAGRIYGVAKGANIKAVKILDAKGSGDTTNLLKGIAHVSSVATPGKSIVNLSLAGPPSAMVDSVISIMVNRLGIPVFVASGNSGTDACMFSPGRNPDVFAVGASDIDDGVPSYSDTGECVQLYAPGSDITSTWIGGPNAIKVKDGTSMSNPHVTGIAASLMAKHDYPSAKHVYKALVADSTKDVLSFSFFAPEPNFNRLAYNPA</sequence>
<dbReference type="PROSITE" id="PS00138">
    <property type="entry name" value="SUBTILASE_SER"/>
    <property type="match status" value="1"/>
</dbReference>
<dbReference type="EMBL" id="JABAYA010000004">
    <property type="protein sequence ID" value="KAF7732168.1"/>
    <property type="molecule type" value="Genomic_DNA"/>
</dbReference>
<evidence type="ECO:0000313" key="10">
    <source>
        <dbReference type="Proteomes" id="UP000605846"/>
    </source>
</evidence>
<accession>A0A8H7EU50</accession>
<dbReference type="PROSITE" id="PS51892">
    <property type="entry name" value="SUBTILASE"/>
    <property type="match status" value="1"/>
</dbReference>
<dbReference type="OrthoDB" id="206201at2759"/>
<evidence type="ECO:0000313" key="9">
    <source>
        <dbReference type="EMBL" id="KAF7732168.1"/>
    </source>
</evidence>
<evidence type="ECO:0000259" key="8">
    <source>
        <dbReference type="Pfam" id="PF00082"/>
    </source>
</evidence>
<gene>
    <name evidence="9" type="primary">SUB7_2</name>
    <name evidence="9" type="ORF">EC973_006423</name>
</gene>
<organism evidence="9 10">
    <name type="scientific">Apophysomyces ossiformis</name>
    <dbReference type="NCBI Taxonomy" id="679940"/>
    <lineage>
        <taxon>Eukaryota</taxon>
        <taxon>Fungi</taxon>
        <taxon>Fungi incertae sedis</taxon>
        <taxon>Mucoromycota</taxon>
        <taxon>Mucoromycotina</taxon>
        <taxon>Mucoromycetes</taxon>
        <taxon>Mucorales</taxon>
        <taxon>Mucorineae</taxon>
        <taxon>Mucoraceae</taxon>
        <taxon>Apophysomyces</taxon>
    </lineage>
</organism>
<dbReference type="GO" id="GO:0005615">
    <property type="term" value="C:extracellular space"/>
    <property type="evidence" value="ECO:0007669"/>
    <property type="project" value="TreeGrafter"/>
</dbReference>
<dbReference type="FunFam" id="3.40.50.200:FF:000014">
    <property type="entry name" value="Proteinase K"/>
    <property type="match status" value="1"/>
</dbReference>
<name>A0A8H7EU50_9FUNG</name>
<proteinExistence type="inferred from homology"/>
<comment type="caution">
    <text evidence="9">The sequence shown here is derived from an EMBL/GenBank/DDBJ whole genome shotgun (WGS) entry which is preliminary data.</text>
</comment>
<evidence type="ECO:0000256" key="3">
    <source>
        <dbReference type="ARBA" id="ARBA00022801"/>
    </source>
</evidence>
<comment type="similarity">
    <text evidence="1 5 6">Belongs to the peptidase S8 family.</text>
</comment>
<keyword evidence="3 5" id="KW-0378">Hydrolase</keyword>
<keyword evidence="2 5" id="KW-0645">Protease</keyword>
<dbReference type="PANTHER" id="PTHR43806:SF11">
    <property type="entry name" value="CEREVISIN-RELATED"/>
    <property type="match status" value="1"/>
</dbReference>
<evidence type="ECO:0000256" key="6">
    <source>
        <dbReference type="RuleBase" id="RU003355"/>
    </source>
</evidence>
<dbReference type="PRINTS" id="PR00723">
    <property type="entry name" value="SUBTILISIN"/>
</dbReference>
<dbReference type="InterPro" id="IPR036852">
    <property type="entry name" value="Peptidase_S8/S53_dom_sf"/>
</dbReference>
<dbReference type="SUPFAM" id="SSF52743">
    <property type="entry name" value="Subtilisin-like"/>
    <property type="match status" value="1"/>
</dbReference>
<evidence type="ECO:0000256" key="5">
    <source>
        <dbReference type="PROSITE-ProRule" id="PRU01240"/>
    </source>
</evidence>
<evidence type="ECO:0000256" key="1">
    <source>
        <dbReference type="ARBA" id="ARBA00011073"/>
    </source>
</evidence>
<dbReference type="Pfam" id="PF00082">
    <property type="entry name" value="Peptidase_S8"/>
    <property type="match status" value="1"/>
</dbReference>
<dbReference type="GO" id="GO:0006508">
    <property type="term" value="P:proteolysis"/>
    <property type="evidence" value="ECO:0007669"/>
    <property type="project" value="UniProtKB-KW"/>
</dbReference>
<feature type="active site" description="Charge relay system" evidence="5">
    <location>
        <position position="197"/>
    </location>
</feature>
<feature type="signal peptide" evidence="7">
    <location>
        <begin position="1"/>
        <end position="19"/>
    </location>
</feature>